<dbReference type="Pfam" id="PF00271">
    <property type="entry name" value="Helicase_C"/>
    <property type="match status" value="1"/>
</dbReference>
<dbReference type="InterPro" id="IPR014001">
    <property type="entry name" value="Helicase_ATP-bd"/>
</dbReference>
<dbReference type="InterPro" id="IPR050079">
    <property type="entry name" value="DEAD_box_RNA_helicase"/>
</dbReference>
<dbReference type="SMART" id="SM00490">
    <property type="entry name" value="HELICc"/>
    <property type="match status" value="1"/>
</dbReference>
<gene>
    <name evidence="8" type="ORF">M513_09589</name>
    <name evidence="9" type="ORF">M514_09589</name>
</gene>
<evidence type="ECO:0000256" key="2">
    <source>
        <dbReference type="ARBA" id="ARBA00022801"/>
    </source>
</evidence>
<feature type="compositionally biased region" description="Polar residues" evidence="5">
    <location>
        <begin position="90"/>
        <end position="100"/>
    </location>
</feature>
<dbReference type="SMART" id="SM00487">
    <property type="entry name" value="DEXDc"/>
    <property type="match status" value="1"/>
</dbReference>
<keyword evidence="4" id="KW-0067">ATP-binding</keyword>
<dbReference type="PROSITE" id="PS51192">
    <property type="entry name" value="HELICASE_ATP_BIND_1"/>
    <property type="match status" value="1"/>
</dbReference>
<proteinExistence type="predicted"/>
<dbReference type="InterPro" id="IPR027417">
    <property type="entry name" value="P-loop_NTPase"/>
</dbReference>
<dbReference type="InterPro" id="IPR011545">
    <property type="entry name" value="DEAD/DEAH_box_helicase_dom"/>
</dbReference>
<dbReference type="InterPro" id="IPR001650">
    <property type="entry name" value="Helicase_C-like"/>
</dbReference>
<evidence type="ECO:0000313" key="10">
    <source>
        <dbReference type="Proteomes" id="UP000030764"/>
    </source>
</evidence>
<keyword evidence="3" id="KW-0347">Helicase</keyword>
<keyword evidence="2" id="KW-0378">Hydrolase</keyword>
<dbReference type="CDD" id="cd18787">
    <property type="entry name" value="SF2_C_DEAD"/>
    <property type="match status" value="1"/>
</dbReference>
<evidence type="ECO:0000259" key="7">
    <source>
        <dbReference type="PROSITE" id="PS51194"/>
    </source>
</evidence>
<keyword evidence="1" id="KW-0547">Nucleotide-binding</keyword>
<dbReference type="EMBL" id="KL363268">
    <property type="protein sequence ID" value="KFD49564.1"/>
    <property type="molecule type" value="Genomic_DNA"/>
</dbReference>
<dbReference type="PANTHER" id="PTHR47959">
    <property type="entry name" value="ATP-DEPENDENT RNA HELICASE RHLE-RELATED"/>
    <property type="match status" value="1"/>
</dbReference>
<dbReference type="Proteomes" id="UP000030764">
    <property type="component" value="Unassembled WGS sequence"/>
</dbReference>
<sequence length="507" mass="56934">LLPQATLLFVFYKSDKQVTFFKFVISFVKRKNLSSSFVFQAPQRAVRTFFKSSWPTSIVLSAFAMSKSNMVGRAGDNAADGKRKAKPDQPNGNISSENADLTKENNQYLSGACFEDFRLKKPLLEGLFNYPLEKPSRVQEAVLHVIANEDSADMIVQSHSGSGKTAAFALCMLQKVETKFKLPQCICLTPTYELAVQVGVVVERVGAFMDDLSVCYAIPDDDSSSASRNEPITDQIVVGTPGTLFQWTSQEKRFDLANVKLLVVDEADIMVDLRSLGSQTFAITDALQPSCQKLLFSTTITDKTVTFASRVTPDPIVIRLRDDEMYLKNIHQFYMQCRNDDEKFELTVRLCNLTAGQGMIFCITKRSANVLAEKMRSFGHLVNVVTAELTHLERAKRIRDFRHKRYRLLITTNMCSRGIDIPGVVMVINYHVPLFPAGSPDFNSYIHRIGRGGRFGLNSIALTFVDSEREMRAIQSIGRRFGKPLQLMDPENLNTLAELVRLDIQAN</sequence>
<evidence type="ECO:0000313" key="9">
    <source>
        <dbReference type="EMBL" id="KFD64219.1"/>
    </source>
</evidence>
<dbReference type="GO" id="GO:0005829">
    <property type="term" value="C:cytosol"/>
    <property type="evidence" value="ECO:0007669"/>
    <property type="project" value="TreeGrafter"/>
</dbReference>
<dbReference type="PROSITE" id="PS51194">
    <property type="entry name" value="HELICASE_CTER"/>
    <property type="match status" value="1"/>
</dbReference>
<evidence type="ECO:0000256" key="5">
    <source>
        <dbReference type="SAM" id="MobiDB-lite"/>
    </source>
</evidence>
<name>A0A085LX68_9BILA</name>
<feature type="domain" description="Helicase C-terminal" evidence="7">
    <location>
        <begin position="329"/>
        <end position="496"/>
    </location>
</feature>
<evidence type="ECO:0000259" key="6">
    <source>
        <dbReference type="PROSITE" id="PS51192"/>
    </source>
</evidence>
<feature type="non-terminal residue" evidence="8">
    <location>
        <position position="507"/>
    </location>
</feature>
<dbReference type="EMBL" id="KL367559">
    <property type="protein sequence ID" value="KFD64219.1"/>
    <property type="molecule type" value="Genomic_DNA"/>
</dbReference>
<evidence type="ECO:0000313" key="8">
    <source>
        <dbReference type="EMBL" id="KFD49564.1"/>
    </source>
</evidence>
<dbReference type="SUPFAM" id="SSF52540">
    <property type="entry name" value="P-loop containing nucleoside triphosphate hydrolases"/>
    <property type="match status" value="1"/>
</dbReference>
<dbReference type="GO" id="GO:0005524">
    <property type="term" value="F:ATP binding"/>
    <property type="evidence" value="ECO:0007669"/>
    <property type="project" value="UniProtKB-KW"/>
</dbReference>
<organism evidence="8 10">
    <name type="scientific">Trichuris suis</name>
    <name type="common">pig whipworm</name>
    <dbReference type="NCBI Taxonomy" id="68888"/>
    <lineage>
        <taxon>Eukaryota</taxon>
        <taxon>Metazoa</taxon>
        <taxon>Ecdysozoa</taxon>
        <taxon>Nematoda</taxon>
        <taxon>Enoplea</taxon>
        <taxon>Dorylaimia</taxon>
        <taxon>Trichinellida</taxon>
        <taxon>Trichuridae</taxon>
        <taxon>Trichuris</taxon>
    </lineage>
</organism>
<evidence type="ECO:0000256" key="4">
    <source>
        <dbReference type="ARBA" id="ARBA00022840"/>
    </source>
</evidence>
<reference evidence="8 10" key="1">
    <citation type="journal article" date="2014" name="Nat. Genet.">
        <title>Genome and transcriptome of the porcine whipworm Trichuris suis.</title>
        <authorList>
            <person name="Jex A.R."/>
            <person name="Nejsum P."/>
            <person name="Schwarz E.M."/>
            <person name="Hu L."/>
            <person name="Young N.D."/>
            <person name="Hall R.S."/>
            <person name="Korhonen P.K."/>
            <person name="Liao S."/>
            <person name="Thamsborg S."/>
            <person name="Xia J."/>
            <person name="Xu P."/>
            <person name="Wang S."/>
            <person name="Scheerlinck J.P."/>
            <person name="Hofmann A."/>
            <person name="Sternberg P.W."/>
            <person name="Wang J."/>
            <person name="Gasser R.B."/>
        </authorList>
    </citation>
    <scope>NUCLEOTIDE SEQUENCE [LARGE SCALE GENOMIC DNA]</scope>
    <source>
        <strain evidence="9">DCEP-RM93F</strain>
        <strain evidence="8">DCEP-RM93M</strain>
    </source>
</reference>
<dbReference type="AlphaFoldDB" id="A0A085LX68"/>
<evidence type="ECO:0000256" key="1">
    <source>
        <dbReference type="ARBA" id="ARBA00022741"/>
    </source>
</evidence>
<evidence type="ECO:0000256" key="3">
    <source>
        <dbReference type="ARBA" id="ARBA00022806"/>
    </source>
</evidence>
<dbReference type="GO" id="GO:0003724">
    <property type="term" value="F:RNA helicase activity"/>
    <property type="evidence" value="ECO:0007669"/>
    <property type="project" value="TreeGrafter"/>
</dbReference>
<feature type="domain" description="Helicase ATP-binding" evidence="6">
    <location>
        <begin position="145"/>
        <end position="318"/>
    </location>
</feature>
<dbReference type="GO" id="GO:0016787">
    <property type="term" value="F:hydrolase activity"/>
    <property type="evidence" value="ECO:0007669"/>
    <property type="project" value="UniProtKB-KW"/>
</dbReference>
<feature type="region of interest" description="Disordered" evidence="5">
    <location>
        <begin position="74"/>
        <end position="100"/>
    </location>
</feature>
<dbReference type="GO" id="GO:0003676">
    <property type="term" value="F:nucleic acid binding"/>
    <property type="evidence" value="ECO:0007669"/>
    <property type="project" value="InterPro"/>
</dbReference>
<dbReference type="Pfam" id="PF00270">
    <property type="entry name" value="DEAD"/>
    <property type="match status" value="1"/>
</dbReference>
<dbReference type="Gene3D" id="3.40.50.300">
    <property type="entry name" value="P-loop containing nucleotide triphosphate hydrolases"/>
    <property type="match status" value="2"/>
</dbReference>
<keyword evidence="10" id="KW-1185">Reference proteome</keyword>
<dbReference type="PANTHER" id="PTHR47959:SF1">
    <property type="entry name" value="ATP-DEPENDENT RNA HELICASE DBPA"/>
    <property type="match status" value="1"/>
</dbReference>
<accession>A0A085LX68</accession>
<dbReference type="Proteomes" id="UP000030758">
    <property type="component" value="Unassembled WGS sequence"/>
</dbReference>
<feature type="non-terminal residue" evidence="8">
    <location>
        <position position="1"/>
    </location>
</feature>
<protein>
    <submittedName>
        <fullName evidence="8">Uncharacterized protein</fullName>
    </submittedName>
</protein>